<evidence type="ECO:0000313" key="1">
    <source>
        <dbReference type="EMBL" id="GGE29202.1"/>
    </source>
</evidence>
<accession>A0A8J2VKX3</accession>
<dbReference type="AlphaFoldDB" id="A0A8J2VKX3"/>
<reference evidence="1" key="2">
    <citation type="submission" date="2020-09" db="EMBL/GenBank/DDBJ databases">
        <authorList>
            <person name="Sun Q."/>
            <person name="Zhou Y."/>
        </authorList>
    </citation>
    <scope>NUCLEOTIDE SEQUENCE</scope>
    <source>
        <strain evidence="1">CGMCC 1.15371</strain>
    </source>
</reference>
<proteinExistence type="predicted"/>
<comment type="caution">
    <text evidence="1">The sequence shown here is derived from an EMBL/GenBank/DDBJ whole genome shotgun (WGS) entry which is preliminary data.</text>
</comment>
<evidence type="ECO:0000313" key="2">
    <source>
        <dbReference type="Proteomes" id="UP000628775"/>
    </source>
</evidence>
<keyword evidence="2" id="KW-1185">Reference proteome</keyword>
<gene>
    <name evidence="1" type="ORF">GCM10011391_04650</name>
</gene>
<reference evidence="1" key="1">
    <citation type="journal article" date="2014" name="Int. J. Syst. Evol. Microbiol.">
        <title>Complete genome sequence of Corynebacterium casei LMG S-19264T (=DSM 44701T), isolated from a smear-ripened cheese.</title>
        <authorList>
            <consortium name="US DOE Joint Genome Institute (JGI-PGF)"/>
            <person name="Walter F."/>
            <person name="Albersmeier A."/>
            <person name="Kalinowski J."/>
            <person name="Ruckert C."/>
        </authorList>
    </citation>
    <scope>NUCLEOTIDE SEQUENCE</scope>
    <source>
        <strain evidence="1">CGMCC 1.15371</strain>
    </source>
</reference>
<dbReference type="Proteomes" id="UP000628775">
    <property type="component" value="Unassembled WGS sequence"/>
</dbReference>
<dbReference type="EMBL" id="BMIR01000001">
    <property type="protein sequence ID" value="GGE29202.1"/>
    <property type="molecule type" value="Genomic_DNA"/>
</dbReference>
<organism evidence="1 2">
    <name type="scientific">Pullulanibacillus camelliae</name>
    <dbReference type="NCBI Taxonomy" id="1707096"/>
    <lineage>
        <taxon>Bacteria</taxon>
        <taxon>Bacillati</taxon>
        <taxon>Bacillota</taxon>
        <taxon>Bacilli</taxon>
        <taxon>Bacillales</taxon>
        <taxon>Sporolactobacillaceae</taxon>
        <taxon>Pullulanibacillus</taxon>
    </lineage>
</organism>
<protein>
    <submittedName>
        <fullName evidence="1">Uncharacterized protein</fullName>
    </submittedName>
</protein>
<name>A0A8J2VKX3_9BACL</name>
<sequence length="49" mass="5515">MVKKALLPKTKGKELFCCEKRIVHGSINISSKKLCDDKTLCFMLSLESV</sequence>